<feature type="compositionally biased region" description="Basic and acidic residues" evidence="1">
    <location>
        <begin position="502"/>
        <end position="512"/>
    </location>
</feature>
<reference evidence="3" key="2">
    <citation type="submission" date="2025-08" db="UniProtKB">
        <authorList>
            <consortium name="RefSeq"/>
        </authorList>
    </citation>
    <scope>IDENTIFICATION</scope>
    <source>
        <tissue evidence="3">Young leaves</tissue>
    </source>
</reference>
<dbReference type="PANTHER" id="PTHR31390:SF2">
    <property type="entry name" value="EXPRESSED PROTEIN"/>
    <property type="match status" value="1"/>
</dbReference>
<organism evidence="2 3">
    <name type="scientific">Phoenix dactylifera</name>
    <name type="common">Date palm</name>
    <dbReference type="NCBI Taxonomy" id="42345"/>
    <lineage>
        <taxon>Eukaryota</taxon>
        <taxon>Viridiplantae</taxon>
        <taxon>Streptophyta</taxon>
        <taxon>Embryophyta</taxon>
        <taxon>Tracheophyta</taxon>
        <taxon>Spermatophyta</taxon>
        <taxon>Magnoliopsida</taxon>
        <taxon>Liliopsida</taxon>
        <taxon>Arecaceae</taxon>
        <taxon>Coryphoideae</taxon>
        <taxon>Phoeniceae</taxon>
        <taxon>Phoenix</taxon>
    </lineage>
</organism>
<proteinExistence type="predicted"/>
<evidence type="ECO:0000256" key="1">
    <source>
        <dbReference type="SAM" id="MobiDB-lite"/>
    </source>
</evidence>
<dbReference type="Pfam" id="PF12043">
    <property type="entry name" value="DUF3527"/>
    <property type="match status" value="1"/>
</dbReference>
<dbReference type="InterPro" id="IPR021916">
    <property type="entry name" value="DUF3527"/>
</dbReference>
<keyword evidence="2" id="KW-1185">Reference proteome</keyword>
<name>A0A8B7CCM0_PHODC</name>
<sequence>MGQIYMDDQDVLQDEKAVPVNSNNDIGLKENRSDTAASEHTEFEKVAGKHSLILDVKRPDNSQRCSQNTRPCSDEPTILDHISFSSLGKDLAQYCGVTEYEASDSPNIFHRTASFFKIPVNLRSIEFFMKSLKRHRRIKSTNYTVECTLEAGTGNLILNPLGQWVFDSMERTAETGSLMKSSLVSHLVGATVCSTSSGRAISFNLAQTNSSELTSSPSGLCRNLAEEPETNIIHLEKWNSEFKNSDKMLVSCSHTKPTCSNECTSADKCFGSKAQLQCKWKNGTPHFVFTVGDDCCEIYVADPHKIKSSVGEALDYIYLFHSMAGSKTEFRNCGANASDFIGKMKVSSSLIINANRSKIMETKFVLFAANSDHSREMQNSTSVLMKNKGLSKKAGGIFRPSHSPKHKSTCKTNEKIRPQFESFSGELCLNKVSNYNPSDLVNRLESNCTPNLELAAIIIKDYQHDSSIETAIGGWGLKFLEKTTVSHADSSLEPSLSSESSEENHGRNGGEPAKRLNVLVPAGFHGGPITRIGGPSSLIERWRSGGLCDCGGWDIGCPLTVLNNNNNNSIHLNSLPLEEQREDCKSVNLFIEGTRHRKPVLKMVDMNDGRYFVYFQSSLLALQSFSIALSIIHSQIPALYQQL</sequence>
<evidence type="ECO:0000313" key="3">
    <source>
        <dbReference type="RefSeq" id="XP_008796376.2"/>
    </source>
</evidence>
<reference evidence="2" key="1">
    <citation type="journal article" date="2019" name="Nat. Commun.">
        <title>Genome-wide association mapping of date palm fruit traits.</title>
        <authorList>
            <person name="Hazzouri K.M."/>
            <person name="Gros-Balthazard M."/>
            <person name="Flowers J.M."/>
            <person name="Copetti D."/>
            <person name="Lemansour A."/>
            <person name="Lebrun M."/>
            <person name="Masmoudi K."/>
            <person name="Ferrand S."/>
            <person name="Dhar M.I."/>
            <person name="Fresquez Z.A."/>
            <person name="Rosas U."/>
            <person name="Zhang J."/>
            <person name="Talag J."/>
            <person name="Lee S."/>
            <person name="Kudrna D."/>
            <person name="Powell R.F."/>
            <person name="Leitch I.J."/>
            <person name="Krueger R.R."/>
            <person name="Wing R.A."/>
            <person name="Amiri K.M.A."/>
            <person name="Purugganan M.D."/>
        </authorList>
    </citation>
    <scope>NUCLEOTIDE SEQUENCE [LARGE SCALE GENOMIC DNA]</scope>
    <source>
        <strain evidence="2">cv. Khalas</strain>
    </source>
</reference>
<accession>A0A8B7CCM0</accession>
<evidence type="ECO:0000313" key="2">
    <source>
        <dbReference type="Proteomes" id="UP000228380"/>
    </source>
</evidence>
<dbReference type="PANTHER" id="PTHR31390">
    <property type="entry name" value="EXPRESSED PROTEIN"/>
    <property type="match status" value="1"/>
</dbReference>
<dbReference type="KEGG" id="pda:103711850"/>
<dbReference type="GeneID" id="103711850"/>
<dbReference type="OrthoDB" id="767438at2759"/>
<dbReference type="RefSeq" id="XP_008796376.2">
    <property type="nucleotide sequence ID" value="XM_008798154.4"/>
</dbReference>
<dbReference type="Proteomes" id="UP000228380">
    <property type="component" value="Chromosome 17"/>
</dbReference>
<protein>
    <submittedName>
        <fullName evidence="3">Uncharacterized protein LOC103711850</fullName>
    </submittedName>
</protein>
<dbReference type="AlphaFoldDB" id="A0A8B7CCM0"/>
<feature type="region of interest" description="Disordered" evidence="1">
    <location>
        <begin position="490"/>
        <end position="512"/>
    </location>
</feature>
<gene>
    <name evidence="3" type="primary">LOC103711850</name>
</gene>